<protein>
    <submittedName>
        <fullName evidence="6">Tetratricopeptide repeat protein</fullName>
    </submittedName>
</protein>
<reference evidence="6 7" key="2">
    <citation type="submission" date="2019-01" db="EMBL/GenBank/DDBJ databases">
        <title>Tautonia sociabilis, a novel thermotolerant planctomycete of Isosphaeraceae family, isolated from a 4000 m deep subterranean habitat.</title>
        <authorList>
            <person name="Kovaleva O.L."/>
            <person name="Elcheninov A.G."/>
            <person name="Van Heerden E."/>
            <person name="Toshchakov S.V."/>
            <person name="Novikov A."/>
            <person name="Bonch-Osmolovskaya E.A."/>
            <person name="Kublanov I.V."/>
        </authorList>
    </citation>
    <scope>NUCLEOTIDE SEQUENCE [LARGE SCALE GENOMIC DNA]</scope>
    <source>
        <strain evidence="6 7">GM2012</strain>
    </source>
</reference>
<dbReference type="Gene3D" id="1.25.40.10">
    <property type="entry name" value="Tetratricopeptide repeat domain"/>
    <property type="match status" value="4"/>
</dbReference>
<organism evidence="6 7">
    <name type="scientific">Tautonia sociabilis</name>
    <dbReference type="NCBI Taxonomy" id="2080755"/>
    <lineage>
        <taxon>Bacteria</taxon>
        <taxon>Pseudomonadati</taxon>
        <taxon>Planctomycetota</taxon>
        <taxon>Planctomycetia</taxon>
        <taxon>Isosphaerales</taxon>
        <taxon>Isosphaeraceae</taxon>
        <taxon>Tautonia</taxon>
    </lineage>
</organism>
<evidence type="ECO:0000259" key="5">
    <source>
        <dbReference type="Pfam" id="PF09976"/>
    </source>
</evidence>
<name>A0A432MPF9_9BACT</name>
<evidence type="ECO:0000256" key="3">
    <source>
        <dbReference type="PROSITE-ProRule" id="PRU00339"/>
    </source>
</evidence>
<dbReference type="Pfam" id="PF13174">
    <property type="entry name" value="TPR_6"/>
    <property type="match status" value="1"/>
</dbReference>
<feature type="region of interest" description="Disordered" evidence="4">
    <location>
        <begin position="27"/>
        <end position="47"/>
    </location>
</feature>
<dbReference type="InterPro" id="IPR018704">
    <property type="entry name" value="SecYEG/CpoB_TPR"/>
</dbReference>
<keyword evidence="7" id="KW-1185">Reference proteome</keyword>
<keyword evidence="2 3" id="KW-0802">TPR repeat</keyword>
<evidence type="ECO:0000313" key="6">
    <source>
        <dbReference type="EMBL" id="RUL89343.1"/>
    </source>
</evidence>
<feature type="repeat" description="TPR" evidence="3">
    <location>
        <begin position="645"/>
        <end position="678"/>
    </location>
</feature>
<evidence type="ECO:0000256" key="4">
    <source>
        <dbReference type="SAM" id="MobiDB-lite"/>
    </source>
</evidence>
<dbReference type="Pfam" id="PF13428">
    <property type="entry name" value="TPR_14"/>
    <property type="match status" value="1"/>
</dbReference>
<comment type="caution">
    <text evidence="6">The sequence shown here is derived from an EMBL/GenBank/DDBJ whole genome shotgun (WGS) entry which is preliminary data.</text>
</comment>
<dbReference type="Pfam" id="PF09976">
    <property type="entry name" value="TPR_21"/>
    <property type="match status" value="1"/>
</dbReference>
<dbReference type="PANTHER" id="PTHR44943:SF8">
    <property type="entry name" value="TPR REPEAT-CONTAINING PROTEIN MJ0263"/>
    <property type="match status" value="1"/>
</dbReference>
<keyword evidence="1" id="KW-0677">Repeat</keyword>
<evidence type="ECO:0000256" key="1">
    <source>
        <dbReference type="ARBA" id="ARBA00022737"/>
    </source>
</evidence>
<dbReference type="Pfam" id="PF14559">
    <property type="entry name" value="TPR_19"/>
    <property type="match status" value="4"/>
</dbReference>
<dbReference type="Pfam" id="PF13432">
    <property type="entry name" value="TPR_16"/>
    <property type="match status" value="1"/>
</dbReference>
<sequence length="739" mass="81882">MIGSICLHAFAMTLAWFLFPSGGDDGSAPAERPRSQAPPTVSPPEIFVPRVPRTSQEVERLDALQRYAAARALEARREWSDAIELLEQAREADPDSVAILRRLSRLYFGLGGFGPDGEDRVQKAIETGTAAIQADPEDAETIRRLVRHYRANNDLAAAEELLQSVLENPELPGFCLTRLVVLHELGRLFVDQQRPDLAVSPLEQLVRALDSREALRLTPAQVQDVLGEDEADGYRRFGEVFFNAGRYDLAILALRRSLVYDPESTQTPLYLAQALLRADRAEEALAVLEPVISEHPPGRVPFDVLAQVLTALDRTDQIIPRLEEASEASPDNYLLKYALAERYEQEGRVEEARRLYLSIGEQSNQGLATLAQSYLESEKFEELLQLFETSGGQGGGRAAIEPQIRLIATDPEVADAVIDAGLEMLQADPPRLGPAGLELLSEIASLAERTDRLVTLDRLNLERDPSPRNHLELADSLAAAGRAGEAVDVLEQLIARFPELGEQPQLLARVAELQFEAGRIEDALANGRKLLEREPNDLPLLQLVGYALQRLGRFEEALALYDEIPERFRGNPEAIRLAKIWKANTLAASDRFEQGEAILLQLLEEQPGDPWISNDLGYLWAERGIKLDRAEELIRTAVEADPTNSAYLDSLGWVLYQQGKVEEALVPLQEAVDLRPSAVNLDHLGDVYFALGRRDEAREAWRRAADLADDADPPDPSLASIREKLRALGDEEPAEAANP</sequence>
<dbReference type="InterPro" id="IPR051685">
    <property type="entry name" value="Ycf3/AcsC/BcsC/TPR_MFPF"/>
</dbReference>
<dbReference type="EMBL" id="RYZH01000003">
    <property type="protein sequence ID" value="RUL89343.1"/>
    <property type="molecule type" value="Genomic_DNA"/>
</dbReference>
<feature type="repeat" description="TPR" evidence="3">
    <location>
        <begin position="231"/>
        <end position="264"/>
    </location>
</feature>
<dbReference type="Proteomes" id="UP000280296">
    <property type="component" value="Unassembled WGS sequence"/>
</dbReference>
<evidence type="ECO:0000313" key="7">
    <source>
        <dbReference type="Proteomes" id="UP000280296"/>
    </source>
</evidence>
<evidence type="ECO:0000256" key="2">
    <source>
        <dbReference type="ARBA" id="ARBA00022803"/>
    </source>
</evidence>
<reference evidence="6 7" key="1">
    <citation type="submission" date="2018-12" db="EMBL/GenBank/DDBJ databases">
        <authorList>
            <person name="Toschakov S.V."/>
        </authorList>
    </citation>
    <scope>NUCLEOTIDE SEQUENCE [LARGE SCALE GENOMIC DNA]</scope>
    <source>
        <strain evidence="6 7">GM2012</strain>
    </source>
</reference>
<accession>A0A432MPF9</accession>
<dbReference type="InterPro" id="IPR019734">
    <property type="entry name" value="TPR_rpt"/>
</dbReference>
<feature type="domain" description="Ancillary SecYEG translocon subunit/Cell division coordinator CpoB TPR" evidence="5">
    <location>
        <begin position="651"/>
        <end position="725"/>
    </location>
</feature>
<dbReference type="InterPro" id="IPR011990">
    <property type="entry name" value="TPR-like_helical_dom_sf"/>
</dbReference>
<gene>
    <name evidence="6" type="ORF">TsocGM_02730</name>
</gene>
<dbReference type="SMART" id="SM00028">
    <property type="entry name" value="TPR"/>
    <property type="match status" value="8"/>
</dbReference>
<dbReference type="AlphaFoldDB" id="A0A432MPF9"/>
<dbReference type="PROSITE" id="PS50005">
    <property type="entry name" value="TPR"/>
    <property type="match status" value="2"/>
</dbReference>
<dbReference type="SUPFAM" id="SSF48452">
    <property type="entry name" value="TPR-like"/>
    <property type="match status" value="2"/>
</dbReference>
<proteinExistence type="predicted"/>
<dbReference type="PANTHER" id="PTHR44943">
    <property type="entry name" value="CELLULOSE SYNTHASE OPERON PROTEIN C"/>
    <property type="match status" value="1"/>
</dbReference>